<keyword evidence="3" id="KW-1185">Reference proteome</keyword>
<reference evidence="3" key="1">
    <citation type="journal article" date="2019" name="Int. J. Syst. Evol. Microbiol.">
        <title>The Global Catalogue of Microorganisms (GCM) 10K type strain sequencing project: providing services to taxonomists for standard genome sequencing and annotation.</title>
        <authorList>
            <consortium name="The Broad Institute Genomics Platform"/>
            <consortium name="The Broad Institute Genome Sequencing Center for Infectious Disease"/>
            <person name="Wu L."/>
            <person name="Ma J."/>
        </authorList>
    </citation>
    <scope>NUCLEOTIDE SEQUENCE [LARGE SCALE GENOMIC DNA]</scope>
    <source>
        <strain evidence="3">JCM 4586</strain>
    </source>
</reference>
<name>A0ABQ2Z725_9ACTN</name>
<gene>
    <name evidence="2" type="ORF">GCM10010324_58390</name>
</gene>
<feature type="region of interest" description="Disordered" evidence="1">
    <location>
        <begin position="76"/>
        <end position="99"/>
    </location>
</feature>
<evidence type="ECO:0000313" key="3">
    <source>
        <dbReference type="Proteomes" id="UP000659223"/>
    </source>
</evidence>
<proteinExistence type="predicted"/>
<comment type="caution">
    <text evidence="2">The sequence shown here is derived from an EMBL/GenBank/DDBJ whole genome shotgun (WGS) entry which is preliminary data.</text>
</comment>
<accession>A0ABQ2Z725</accession>
<protein>
    <submittedName>
        <fullName evidence="2">Uncharacterized protein</fullName>
    </submittedName>
</protein>
<organism evidence="2 3">
    <name type="scientific">Streptomyces hiroshimensis</name>
    <dbReference type="NCBI Taxonomy" id="66424"/>
    <lineage>
        <taxon>Bacteria</taxon>
        <taxon>Bacillati</taxon>
        <taxon>Actinomycetota</taxon>
        <taxon>Actinomycetes</taxon>
        <taxon>Kitasatosporales</taxon>
        <taxon>Streptomycetaceae</taxon>
        <taxon>Streptomyces</taxon>
    </lineage>
</organism>
<evidence type="ECO:0000313" key="2">
    <source>
        <dbReference type="EMBL" id="GGY03788.1"/>
    </source>
</evidence>
<evidence type="ECO:0000256" key="1">
    <source>
        <dbReference type="SAM" id="MobiDB-lite"/>
    </source>
</evidence>
<sequence length="99" mass="10365">MPGGAGRAGGERRAVARRCAHTGGPYSSEVWQRLRGLDQCVNRYGPSPETGAGRSPATPCSPCPDRGLVRHIAVDTAPPPGVRSVPSTSGFKKPQAVRM</sequence>
<dbReference type="Proteomes" id="UP000659223">
    <property type="component" value="Unassembled WGS sequence"/>
</dbReference>
<dbReference type="EMBL" id="BMUT01000015">
    <property type="protein sequence ID" value="GGY03788.1"/>
    <property type="molecule type" value="Genomic_DNA"/>
</dbReference>